<accession>A0ABD1YRR9</accession>
<protein>
    <submittedName>
        <fullName evidence="1">Uncharacterized protein</fullName>
    </submittedName>
</protein>
<evidence type="ECO:0000313" key="1">
    <source>
        <dbReference type="EMBL" id="KAL2633175.1"/>
    </source>
</evidence>
<comment type="caution">
    <text evidence="1">The sequence shown here is derived from an EMBL/GenBank/DDBJ whole genome shotgun (WGS) entry which is preliminary data.</text>
</comment>
<gene>
    <name evidence="1" type="ORF">R1flu_004654</name>
</gene>
<proteinExistence type="predicted"/>
<dbReference type="EMBL" id="JBHFFA010000003">
    <property type="protein sequence ID" value="KAL2633175.1"/>
    <property type="molecule type" value="Genomic_DNA"/>
</dbReference>
<name>A0ABD1YRR9_9MARC</name>
<dbReference type="Proteomes" id="UP001605036">
    <property type="component" value="Unassembled WGS sequence"/>
</dbReference>
<keyword evidence="2" id="KW-1185">Reference proteome</keyword>
<evidence type="ECO:0000313" key="2">
    <source>
        <dbReference type="Proteomes" id="UP001605036"/>
    </source>
</evidence>
<dbReference type="AlphaFoldDB" id="A0ABD1YRR9"/>
<reference evidence="1 2" key="1">
    <citation type="submission" date="2024-09" db="EMBL/GenBank/DDBJ databases">
        <title>Chromosome-scale assembly of Riccia fluitans.</title>
        <authorList>
            <person name="Paukszto L."/>
            <person name="Sawicki J."/>
            <person name="Karawczyk K."/>
            <person name="Piernik-Szablinska J."/>
            <person name="Szczecinska M."/>
            <person name="Mazdziarz M."/>
        </authorList>
    </citation>
    <scope>NUCLEOTIDE SEQUENCE [LARGE SCALE GENOMIC DNA]</scope>
    <source>
        <strain evidence="1">Rf_01</strain>
        <tissue evidence="1">Aerial parts of the thallus</tissue>
    </source>
</reference>
<sequence>MSCATSELDGMQTAYAAFDAHSSFQFHARKIAIFALTSQNEVASFDGGAVGLILPPGTLSSGSTVVRFEQRQNNLRNCPLSEIIFLGRHHLRIREKRSRTSNIRVKATLPWIKSR</sequence>
<organism evidence="1 2">
    <name type="scientific">Riccia fluitans</name>
    <dbReference type="NCBI Taxonomy" id="41844"/>
    <lineage>
        <taxon>Eukaryota</taxon>
        <taxon>Viridiplantae</taxon>
        <taxon>Streptophyta</taxon>
        <taxon>Embryophyta</taxon>
        <taxon>Marchantiophyta</taxon>
        <taxon>Marchantiopsida</taxon>
        <taxon>Marchantiidae</taxon>
        <taxon>Marchantiales</taxon>
        <taxon>Ricciaceae</taxon>
        <taxon>Riccia</taxon>
    </lineage>
</organism>